<organism evidence="1 2">
    <name type="scientific">Aspergillus saccharolyticus JOP 1030-1</name>
    <dbReference type="NCBI Taxonomy" id="1450539"/>
    <lineage>
        <taxon>Eukaryota</taxon>
        <taxon>Fungi</taxon>
        <taxon>Dikarya</taxon>
        <taxon>Ascomycota</taxon>
        <taxon>Pezizomycotina</taxon>
        <taxon>Eurotiomycetes</taxon>
        <taxon>Eurotiomycetidae</taxon>
        <taxon>Eurotiales</taxon>
        <taxon>Aspergillaceae</taxon>
        <taxon>Aspergillus</taxon>
        <taxon>Aspergillus subgen. Circumdati</taxon>
    </lineage>
</organism>
<dbReference type="GeneID" id="37078930"/>
<evidence type="ECO:0000313" key="2">
    <source>
        <dbReference type="Proteomes" id="UP000248349"/>
    </source>
</evidence>
<keyword evidence="2" id="KW-1185">Reference proteome</keyword>
<sequence length="168" mass="18319">MSTHRTTTPIPQAYYAPSIDDLLKQVRAALATEHITTLATIARIEAVIQTLDDDDDNQLPKGSAPPQPEAVVIMTQEAEKILKATHDQLRMVIVACKYQNALVEAILAVGSQCHRTHKIEDLVALDGLRARMEKNRATLTALTGQLLSMYDLSLCEWIWGEEGGGGGG</sequence>
<protein>
    <submittedName>
        <fullName evidence="1">Uncharacterized protein</fullName>
    </submittedName>
</protein>
<reference evidence="1 2" key="1">
    <citation type="submission" date="2016-12" db="EMBL/GenBank/DDBJ databases">
        <title>The genomes of Aspergillus section Nigri reveals drivers in fungal speciation.</title>
        <authorList>
            <consortium name="DOE Joint Genome Institute"/>
            <person name="Vesth T.C."/>
            <person name="Nybo J."/>
            <person name="Theobald S."/>
            <person name="Brandl J."/>
            <person name="Frisvad J.C."/>
            <person name="Nielsen K.F."/>
            <person name="Lyhne E.K."/>
            <person name="Kogle M.E."/>
            <person name="Kuo A."/>
            <person name="Riley R."/>
            <person name="Clum A."/>
            <person name="Nolan M."/>
            <person name="Lipzen A."/>
            <person name="Salamov A."/>
            <person name="Henrissat B."/>
            <person name="Wiebenga A."/>
            <person name="De Vries R.P."/>
            <person name="Grigoriev I.V."/>
            <person name="Mortensen U.H."/>
            <person name="Andersen M.R."/>
            <person name="Baker S.E."/>
        </authorList>
    </citation>
    <scope>NUCLEOTIDE SEQUENCE [LARGE SCALE GENOMIC DNA]</scope>
    <source>
        <strain evidence="1 2">JOP 1030-1</strain>
    </source>
</reference>
<name>A0A318ZBJ3_9EURO</name>
<dbReference type="Proteomes" id="UP000248349">
    <property type="component" value="Unassembled WGS sequence"/>
</dbReference>
<evidence type="ECO:0000313" key="1">
    <source>
        <dbReference type="EMBL" id="PYH40840.1"/>
    </source>
</evidence>
<accession>A0A318ZBJ3</accession>
<dbReference type="AlphaFoldDB" id="A0A318ZBJ3"/>
<gene>
    <name evidence="1" type="ORF">BP01DRAFT_386947</name>
</gene>
<proteinExistence type="predicted"/>
<dbReference type="EMBL" id="KZ821275">
    <property type="protein sequence ID" value="PYH40840.1"/>
    <property type="molecule type" value="Genomic_DNA"/>
</dbReference>
<dbReference type="RefSeq" id="XP_025426822.1">
    <property type="nucleotide sequence ID" value="XM_025577701.1"/>
</dbReference>